<feature type="transmembrane region" description="Helical" evidence="7">
    <location>
        <begin position="41"/>
        <end position="65"/>
    </location>
</feature>
<dbReference type="AlphaFoldDB" id="A0A2P7B8X7"/>
<evidence type="ECO:0000256" key="3">
    <source>
        <dbReference type="ARBA" id="ARBA00022692"/>
    </source>
</evidence>
<dbReference type="OrthoDB" id="9811352at2"/>
<dbReference type="Proteomes" id="UP000241444">
    <property type="component" value="Unassembled WGS sequence"/>
</dbReference>
<evidence type="ECO:0000256" key="2">
    <source>
        <dbReference type="ARBA" id="ARBA00006143"/>
    </source>
</evidence>
<dbReference type="PANTHER" id="PTHR31272:SF9">
    <property type="entry name" value="BLL1027 PROTEIN"/>
    <property type="match status" value="1"/>
</dbReference>
<keyword evidence="3 7" id="KW-0812">Transmembrane</keyword>
<dbReference type="GO" id="GO:0016020">
    <property type="term" value="C:membrane"/>
    <property type="evidence" value="ECO:0007669"/>
    <property type="project" value="UniProtKB-SubCell"/>
</dbReference>
<protein>
    <submittedName>
        <fullName evidence="9">Cytochrome C biogenesis protein</fullName>
    </submittedName>
</protein>
<evidence type="ECO:0000313" key="10">
    <source>
        <dbReference type="Proteomes" id="UP000241444"/>
    </source>
</evidence>
<evidence type="ECO:0000256" key="5">
    <source>
        <dbReference type="ARBA" id="ARBA00022989"/>
    </source>
</evidence>
<feature type="transmembrane region" description="Helical" evidence="7">
    <location>
        <begin position="6"/>
        <end position="29"/>
    </location>
</feature>
<name>A0A2P7B8X7_9HYPH</name>
<proteinExistence type="inferred from homology"/>
<evidence type="ECO:0000256" key="6">
    <source>
        <dbReference type="ARBA" id="ARBA00023136"/>
    </source>
</evidence>
<keyword evidence="5 7" id="KW-1133">Transmembrane helix</keyword>
<dbReference type="GO" id="GO:0017004">
    <property type="term" value="P:cytochrome complex assembly"/>
    <property type="evidence" value="ECO:0007669"/>
    <property type="project" value="UniProtKB-KW"/>
</dbReference>
<feature type="transmembrane region" description="Helical" evidence="7">
    <location>
        <begin position="154"/>
        <end position="175"/>
    </location>
</feature>
<organism evidence="9 10">
    <name type="scientific">Phyllobacterium brassicacearum</name>
    <dbReference type="NCBI Taxonomy" id="314235"/>
    <lineage>
        <taxon>Bacteria</taxon>
        <taxon>Pseudomonadati</taxon>
        <taxon>Pseudomonadota</taxon>
        <taxon>Alphaproteobacteria</taxon>
        <taxon>Hyphomicrobiales</taxon>
        <taxon>Phyllobacteriaceae</taxon>
        <taxon>Phyllobacterium</taxon>
    </lineage>
</organism>
<feature type="transmembrane region" description="Helical" evidence="7">
    <location>
        <begin position="195"/>
        <end position="216"/>
    </location>
</feature>
<comment type="subcellular location">
    <subcellularLocation>
        <location evidence="1">Membrane</location>
        <topology evidence="1">Multi-pass membrane protein</topology>
    </subcellularLocation>
</comment>
<feature type="domain" description="Cytochrome C biogenesis protein transmembrane" evidence="8">
    <location>
        <begin position="10"/>
        <end position="186"/>
    </location>
</feature>
<keyword evidence="10" id="KW-1185">Reference proteome</keyword>
<sequence length="239" mass="24253">MLGTIGFAGLAGLASIFSPCVLPIVPLVLGAASAETKWGPAALATGLAISFTAVGLFIATIGFAIGLDATVFRAGAAILMIALGAILMVPQLQMKFAVASGPVANRIGRKFGGFSTSGVSGQLGVGILLGVVWSPCVGPTLGAASVLASRGEDLGSVAITMLAFGIGASVPLLLLGMLSRETMTRWRGRMAATGYGLRTAMGAILTVFGLLVLTGVDKVVETWLVDASPLWLTDLTTRF</sequence>
<comment type="caution">
    <text evidence="9">The sequence shown here is derived from an EMBL/GenBank/DDBJ whole genome shotgun (WGS) entry which is preliminary data.</text>
</comment>
<evidence type="ECO:0000259" key="8">
    <source>
        <dbReference type="Pfam" id="PF02683"/>
    </source>
</evidence>
<feature type="transmembrane region" description="Helical" evidence="7">
    <location>
        <begin position="71"/>
        <end position="90"/>
    </location>
</feature>
<dbReference type="Pfam" id="PF02683">
    <property type="entry name" value="DsbD_TM"/>
    <property type="match status" value="1"/>
</dbReference>
<keyword evidence="6 7" id="KW-0472">Membrane</keyword>
<keyword evidence="4" id="KW-0201">Cytochrome c-type biogenesis</keyword>
<feature type="transmembrane region" description="Helical" evidence="7">
    <location>
        <begin position="111"/>
        <end position="134"/>
    </location>
</feature>
<accession>A0A2P7B8X7</accession>
<dbReference type="InterPro" id="IPR003834">
    <property type="entry name" value="Cyt_c_assmbl_TM_dom"/>
</dbReference>
<dbReference type="InterPro" id="IPR051790">
    <property type="entry name" value="Cytochrome_c-biogenesis_DsbD"/>
</dbReference>
<evidence type="ECO:0000256" key="1">
    <source>
        <dbReference type="ARBA" id="ARBA00004141"/>
    </source>
</evidence>
<dbReference type="EMBL" id="PGGO01000027">
    <property type="protein sequence ID" value="PSH62924.1"/>
    <property type="molecule type" value="Genomic_DNA"/>
</dbReference>
<reference evidence="10" key="1">
    <citation type="submission" date="2017-11" db="EMBL/GenBank/DDBJ databases">
        <authorList>
            <person name="Kuznetsova I."/>
            <person name="Sazanova A."/>
            <person name="Chirak E."/>
            <person name="Safronova V."/>
            <person name="Willems A."/>
        </authorList>
    </citation>
    <scope>NUCLEOTIDE SEQUENCE [LARGE SCALE GENOMIC DNA]</scope>
    <source>
        <strain evidence="10">STM 196</strain>
    </source>
</reference>
<evidence type="ECO:0000256" key="4">
    <source>
        <dbReference type="ARBA" id="ARBA00022748"/>
    </source>
</evidence>
<comment type="similarity">
    <text evidence="2">Belongs to the DsbD family.</text>
</comment>
<evidence type="ECO:0000313" key="9">
    <source>
        <dbReference type="EMBL" id="PSH62924.1"/>
    </source>
</evidence>
<dbReference type="RefSeq" id="WP_106713722.1">
    <property type="nucleotide sequence ID" value="NZ_PGGO01000027.1"/>
</dbReference>
<dbReference type="PANTHER" id="PTHR31272">
    <property type="entry name" value="CYTOCHROME C-TYPE BIOGENESIS PROTEIN HI_1454-RELATED"/>
    <property type="match status" value="1"/>
</dbReference>
<evidence type="ECO:0000256" key="7">
    <source>
        <dbReference type="SAM" id="Phobius"/>
    </source>
</evidence>
<gene>
    <name evidence="9" type="ORF">CU102_24605</name>
</gene>